<dbReference type="Gene3D" id="3.40.50.150">
    <property type="entry name" value="Vaccinia Virus protein VP39"/>
    <property type="match status" value="1"/>
</dbReference>
<feature type="region of interest" description="Disordered" evidence="3">
    <location>
        <begin position="1272"/>
        <end position="1306"/>
    </location>
</feature>
<feature type="compositionally biased region" description="Low complexity" evidence="3">
    <location>
        <begin position="737"/>
        <end position="749"/>
    </location>
</feature>
<feature type="region of interest" description="Disordered" evidence="3">
    <location>
        <begin position="110"/>
        <end position="130"/>
    </location>
</feature>
<accession>A0AAV4H6E6</accession>
<dbReference type="Proteomes" id="UP000762676">
    <property type="component" value="Unassembled WGS sequence"/>
</dbReference>
<dbReference type="GO" id="GO:0106335">
    <property type="term" value="F:tRNA (5-carboxymethyluridine(34)-5-O)-methyltransferase activity"/>
    <property type="evidence" value="ECO:0007669"/>
    <property type="project" value="TreeGrafter"/>
</dbReference>
<feature type="compositionally biased region" description="Low complexity" evidence="3">
    <location>
        <begin position="832"/>
        <end position="842"/>
    </location>
</feature>
<reference evidence="4 5" key="1">
    <citation type="journal article" date="2021" name="Elife">
        <title>Chloroplast acquisition without the gene transfer in kleptoplastic sea slugs, Plakobranchus ocellatus.</title>
        <authorList>
            <person name="Maeda T."/>
            <person name="Takahashi S."/>
            <person name="Yoshida T."/>
            <person name="Shimamura S."/>
            <person name="Takaki Y."/>
            <person name="Nagai Y."/>
            <person name="Toyoda A."/>
            <person name="Suzuki Y."/>
            <person name="Arimoto A."/>
            <person name="Ishii H."/>
            <person name="Satoh N."/>
            <person name="Nishiyama T."/>
            <person name="Hasebe M."/>
            <person name="Maruyama T."/>
            <person name="Minagawa J."/>
            <person name="Obokata J."/>
            <person name="Shigenobu S."/>
        </authorList>
    </citation>
    <scope>NUCLEOTIDE SEQUENCE [LARGE SCALE GENOMIC DNA]</scope>
</reference>
<feature type="region of interest" description="Disordered" evidence="3">
    <location>
        <begin position="723"/>
        <end position="749"/>
    </location>
</feature>
<evidence type="ECO:0000313" key="4">
    <source>
        <dbReference type="EMBL" id="GFR93062.1"/>
    </source>
</evidence>
<proteinExistence type="predicted"/>
<feature type="region of interest" description="Disordered" evidence="3">
    <location>
        <begin position="509"/>
        <end position="543"/>
    </location>
</feature>
<feature type="compositionally biased region" description="Basic and acidic residues" evidence="3">
    <location>
        <begin position="1349"/>
        <end position="1362"/>
    </location>
</feature>
<feature type="region of interest" description="Disordered" evidence="3">
    <location>
        <begin position="1"/>
        <end position="74"/>
    </location>
</feature>
<feature type="compositionally biased region" description="Polar residues" evidence="3">
    <location>
        <begin position="1323"/>
        <end position="1348"/>
    </location>
</feature>
<dbReference type="InterPro" id="IPR051422">
    <property type="entry name" value="AlkB_tRNA_MeTrf/Diox"/>
</dbReference>
<name>A0AAV4H6E6_9GAST</name>
<feature type="region of interest" description="Disordered" evidence="3">
    <location>
        <begin position="826"/>
        <end position="858"/>
    </location>
</feature>
<feature type="compositionally biased region" description="Polar residues" evidence="3">
    <location>
        <begin position="23"/>
        <end position="40"/>
    </location>
</feature>
<evidence type="ECO:0000313" key="5">
    <source>
        <dbReference type="Proteomes" id="UP000762676"/>
    </source>
</evidence>
<feature type="compositionally biased region" description="Polar residues" evidence="3">
    <location>
        <begin position="527"/>
        <end position="543"/>
    </location>
</feature>
<dbReference type="GO" id="GO:0002098">
    <property type="term" value="P:tRNA wobble uridine modification"/>
    <property type="evidence" value="ECO:0007669"/>
    <property type="project" value="TreeGrafter"/>
</dbReference>
<sequence>MTETPCFHNPRRRSRSVGDDPDSSAQTKDTSLDFLNTAQGKTRGFGVFDKRASRSSSNTQLHEIERGSQDTGISSPFEKTQLAKLPSQLVSECRKLGKFLRSLSSKSFSSSCEESLEPEEMGEAERNVSADERVKRDTTFIDKPETHETKASINTGKFDSSSGNKTVILNISNKFETMNFLKSARDVNIALTDEHKHCPEGCTSADLSHFKKNIQHLQSAIVSQNISSVYNENENRNTTHLETRVTLAQAEGSQDRQKGRYTGNLNFQVPIIKETGIMTQSPIENEEKLGVAHKESHKLTLKIESDCLSSAYNDGYATDVESSPFGCRTPIGQYEISKCSDSCYTGNANNDDKEPKHFIEANHQIVKTEQSKVSEIGKPYNKEKALDCPTFHHTAHNCIDSSFDHCYTKFSCSSENLDDEVSPEAEVKQLEKPKSYLQVLTPVLISSSADESDGMSPGNLSPCSWYTGSGVTSGESDGPGLMPVRQRLNVIALDRVCFAQGHSDGQMQLQKWVRSQQSRTTDSQSSNEDLLTYPQSSGRTSKNKQCNMALRKGNLPHIQVHTLRDGDVKTYRSDPNLPDVPNSPLSLVSDEQDNPRVRAFSDVSAMDNPRSCRYSDSVFSDTLRTPSIATPCLRTPSSGGGPSDYNTSTEVLFAPSDLADNSDCFFDTDSVFTPDNERKIFMKNKEFHLLKGEKSACSGGQNSKKRFDDESFSQSCNIVKRQRKRRSSVVSDRESQKISSSDSDSPKSIGSCHVSIFTSKGKENLSPPCSQQNLRLNHVKSMFNKIAQIFSPLPKEDVYQLLSDSECHQISDGVDLPEDDNVLEERRVSNDTTTSTSLTLSLVSPQNHSTDRKQSSSVCSIDDSSIEADNEVTINSKSGTKGTLEEDEKHAVPKNVGFQQLLGTDIERLLPNATHENCTGCEANTKNVSREEEEKFIPGKSFLQFLTEKWSNFFSSASSNYPQSNDVDLASLLPAAGLDAGSPCKNKKIDCASNLNLTGARRPESLDFSSKRSRVRSQRKMSIDKNYFNKGGVKQATRKVKKTQKQHQPERRLSLVAALNLLSEGASEESFTDRLDDSAVAAFAEMRRLNFTVREFPKSSIEIHNNRESACEKCLDMKEMSSLEHKDAVPIKDVLLNHENIEVQVPNSFNEKVNNVEEVQLLQNINRKVKQHGPRRRFSDSTATQRSRRAHGMVHLKPPNWTFGYSNTQENGKTSSSQNVGYSNKTNSGTKSEEQNETVLTESSLNITSGNCFSLPQTDIEKVTDEQMPEMQVYSDRNNADTYSIPDIDSSRRSKHNSTILDKQRNEIENSSVTSITEYCNPLNKTQKNQSNTSPKLPSPPTNTSQENHTTKSEFENHKRKKDLEIKLLNDHGKPIFPKRANSFEEAIDCHEAPAACTDVERQATRNVHQVSSFKSKKDTELKNRVESEPLSCGDKSLSRYYHVFKKDELEDLIKEFVPNLCVIDTFYDHSNWCIVAQKI</sequence>
<dbReference type="PANTHER" id="PTHR13069:SF35">
    <property type="entry name" value="TRNA METHYLTRANSFERASE 9-LIKE PROTEIN-RELATED"/>
    <property type="match status" value="1"/>
</dbReference>
<dbReference type="GO" id="GO:0005634">
    <property type="term" value="C:nucleus"/>
    <property type="evidence" value="ECO:0007669"/>
    <property type="project" value="TreeGrafter"/>
</dbReference>
<organism evidence="4 5">
    <name type="scientific">Elysia marginata</name>
    <dbReference type="NCBI Taxonomy" id="1093978"/>
    <lineage>
        <taxon>Eukaryota</taxon>
        <taxon>Metazoa</taxon>
        <taxon>Spiralia</taxon>
        <taxon>Lophotrochozoa</taxon>
        <taxon>Mollusca</taxon>
        <taxon>Gastropoda</taxon>
        <taxon>Heterobranchia</taxon>
        <taxon>Euthyneura</taxon>
        <taxon>Panpulmonata</taxon>
        <taxon>Sacoglossa</taxon>
        <taxon>Placobranchoidea</taxon>
        <taxon>Plakobranchidae</taxon>
        <taxon>Elysia</taxon>
    </lineage>
</organism>
<feature type="compositionally biased region" description="Low complexity" evidence="3">
    <location>
        <begin position="514"/>
        <end position="526"/>
    </location>
</feature>
<dbReference type="GO" id="GO:0030488">
    <property type="term" value="P:tRNA methylation"/>
    <property type="evidence" value="ECO:0007669"/>
    <property type="project" value="TreeGrafter"/>
</dbReference>
<feature type="region of interest" description="Disordered" evidence="3">
    <location>
        <begin position="1323"/>
        <end position="1362"/>
    </location>
</feature>
<dbReference type="EMBL" id="BMAT01012483">
    <property type="protein sequence ID" value="GFR93062.1"/>
    <property type="molecule type" value="Genomic_DNA"/>
</dbReference>
<dbReference type="PANTHER" id="PTHR13069">
    <property type="entry name" value="ALKYLATED DNA REPAIR PROTEIN ALKB HOMOLOG 8"/>
    <property type="match status" value="1"/>
</dbReference>
<keyword evidence="5" id="KW-1185">Reference proteome</keyword>
<gene>
    <name evidence="4" type="ORF">ElyMa_006216200</name>
</gene>
<feature type="region of interest" description="Disordered" evidence="3">
    <location>
        <begin position="1169"/>
        <end position="1243"/>
    </location>
</feature>
<feature type="compositionally biased region" description="Polar residues" evidence="3">
    <location>
        <begin position="1203"/>
        <end position="1230"/>
    </location>
</feature>
<protein>
    <submittedName>
        <fullName evidence="4">Uncharacterized protein</fullName>
    </submittedName>
</protein>
<keyword evidence="2" id="KW-0808">Transferase</keyword>
<keyword evidence="1" id="KW-0489">Methyltransferase</keyword>
<dbReference type="GO" id="GO:0005737">
    <property type="term" value="C:cytoplasm"/>
    <property type="evidence" value="ECO:0007669"/>
    <property type="project" value="TreeGrafter"/>
</dbReference>
<evidence type="ECO:0000256" key="2">
    <source>
        <dbReference type="ARBA" id="ARBA00022679"/>
    </source>
</evidence>
<dbReference type="InterPro" id="IPR029063">
    <property type="entry name" value="SAM-dependent_MTases_sf"/>
</dbReference>
<dbReference type="GO" id="GO:0000049">
    <property type="term" value="F:tRNA binding"/>
    <property type="evidence" value="ECO:0007669"/>
    <property type="project" value="TreeGrafter"/>
</dbReference>
<evidence type="ECO:0000256" key="3">
    <source>
        <dbReference type="SAM" id="MobiDB-lite"/>
    </source>
</evidence>
<evidence type="ECO:0000256" key="1">
    <source>
        <dbReference type="ARBA" id="ARBA00022603"/>
    </source>
</evidence>
<comment type="caution">
    <text evidence="4">The sequence shown here is derived from an EMBL/GenBank/DDBJ whole genome shotgun (WGS) entry which is preliminary data.</text>
</comment>